<comment type="similarity">
    <text evidence="1">Belongs to the Gfo/Idh/MocA family.</text>
</comment>
<dbReference type="STRING" id="518637.EUBIFOR_00343"/>
<dbReference type="GO" id="GO:0016491">
    <property type="term" value="F:oxidoreductase activity"/>
    <property type="evidence" value="ECO:0007669"/>
    <property type="project" value="UniProtKB-KW"/>
</dbReference>
<dbReference type="Gene3D" id="3.40.50.720">
    <property type="entry name" value="NAD(P)-binding Rossmann-like Domain"/>
    <property type="match status" value="1"/>
</dbReference>
<dbReference type="SUPFAM" id="SSF55347">
    <property type="entry name" value="Glyceraldehyde-3-phosphate dehydrogenase-like, C-terminal domain"/>
    <property type="match status" value="1"/>
</dbReference>
<sequence length="333" mass="37775">MIRAYLKKKEMENSMHYNWGIVGSGWIAHDMANALIQEGVGIYGVASGHYSSAKKFSEEFSIEHVYETYQVMFEDENIDIVYIATPHNSHYEIMKEALTHNKHVFCEKAITLNSMELNECVEIAKKRHLVISDGVTLFHMPLFKELKKVISSNSLGPVKMVQVNFGSFKEYDVKNRFFNPDLAGGALLDIGVYAVSFARWFMSSKPNTVLTTMTPFETGVDESSGILLKNIENEIATISLTMRAKQPKRGLVACENGYIEVYNFPRADKAKITYTKDGHTEEIVCGESGLALNYEIRDMEEYVSSLNGQENLSYVCDVMDVLTEVQRLWGKYE</sequence>
<evidence type="ECO:0000313" key="5">
    <source>
        <dbReference type="EMBL" id="EEC91067.1"/>
    </source>
</evidence>
<evidence type="ECO:0000259" key="4">
    <source>
        <dbReference type="Pfam" id="PF22725"/>
    </source>
</evidence>
<dbReference type="PANTHER" id="PTHR22604:SF105">
    <property type="entry name" value="TRANS-1,2-DIHYDROBENZENE-1,2-DIOL DEHYDROGENASE"/>
    <property type="match status" value="1"/>
</dbReference>
<name>B7C840_9FIRM</name>
<accession>B7C840</accession>
<organism evidence="5 6">
    <name type="scientific">Holdemanella biformis DSM 3989</name>
    <dbReference type="NCBI Taxonomy" id="518637"/>
    <lineage>
        <taxon>Bacteria</taxon>
        <taxon>Bacillati</taxon>
        <taxon>Bacillota</taxon>
        <taxon>Erysipelotrichia</taxon>
        <taxon>Erysipelotrichales</taxon>
        <taxon>Erysipelotrichaceae</taxon>
        <taxon>Holdemanella</taxon>
    </lineage>
</organism>
<evidence type="ECO:0000256" key="2">
    <source>
        <dbReference type="ARBA" id="ARBA00023002"/>
    </source>
</evidence>
<reference evidence="5 6" key="1">
    <citation type="submission" date="2008-11" db="EMBL/GenBank/DDBJ databases">
        <title>Draft genome sequence of Eubacterium biforme (DSM 3989).</title>
        <authorList>
            <person name="Sudarsanam P."/>
            <person name="Ley R."/>
            <person name="Guruge J."/>
            <person name="Turnbaugh P.J."/>
            <person name="Mahowald M."/>
            <person name="Liep D."/>
            <person name="Gordon J."/>
        </authorList>
    </citation>
    <scope>NUCLEOTIDE SEQUENCE [LARGE SCALE GENOMIC DNA]</scope>
    <source>
        <strain evidence="5 6">DSM 3989</strain>
    </source>
</reference>
<dbReference type="eggNOG" id="COG0673">
    <property type="taxonomic scope" value="Bacteria"/>
</dbReference>
<keyword evidence="2" id="KW-0560">Oxidoreductase</keyword>
<evidence type="ECO:0000313" key="6">
    <source>
        <dbReference type="Proteomes" id="UP000004315"/>
    </source>
</evidence>
<gene>
    <name evidence="5" type="ORF">EUBIFOR_00343</name>
</gene>
<dbReference type="HOGENOM" id="CLU_023194_7_2_9"/>
<evidence type="ECO:0000256" key="1">
    <source>
        <dbReference type="ARBA" id="ARBA00010928"/>
    </source>
</evidence>
<dbReference type="InterPro" id="IPR036291">
    <property type="entry name" value="NAD(P)-bd_dom_sf"/>
</dbReference>
<dbReference type="GO" id="GO:0000166">
    <property type="term" value="F:nucleotide binding"/>
    <property type="evidence" value="ECO:0007669"/>
    <property type="project" value="InterPro"/>
</dbReference>
<feature type="domain" description="Gfo/Idh/MocA-like oxidoreductase N-terminal" evidence="3">
    <location>
        <begin position="18"/>
        <end position="132"/>
    </location>
</feature>
<feature type="domain" description="GFO/IDH/MocA-like oxidoreductase" evidence="4">
    <location>
        <begin position="143"/>
        <end position="260"/>
    </location>
</feature>
<dbReference type="InterPro" id="IPR050984">
    <property type="entry name" value="Gfo/Idh/MocA_domain"/>
</dbReference>
<dbReference type="InterPro" id="IPR000683">
    <property type="entry name" value="Gfo/Idh/MocA-like_OxRdtase_N"/>
</dbReference>
<dbReference type="Pfam" id="PF01408">
    <property type="entry name" value="GFO_IDH_MocA"/>
    <property type="match status" value="1"/>
</dbReference>
<proteinExistence type="inferred from homology"/>
<comment type="caution">
    <text evidence="5">The sequence shown here is derived from an EMBL/GenBank/DDBJ whole genome shotgun (WGS) entry which is preliminary data.</text>
</comment>
<dbReference type="PANTHER" id="PTHR22604">
    <property type="entry name" value="OXIDOREDUCTASES"/>
    <property type="match status" value="1"/>
</dbReference>
<keyword evidence="6" id="KW-1185">Reference proteome</keyword>
<dbReference type="InterPro" id="IPR055170">
    <property type="entry name" value="GFO_IDH_MocA-like_dom"/>
</dbReference>
<protein>
    <submittedName>
        <fullName evidence="5">Oxidoreductase, NAD-binding domain protein</fullName>
    </submittedName>
</protein>
<dbReference type="Pfam" id="PF22725">
    <property type="entry name" value="GFO_IDH_MocA_C3"/>
    <property type="match status" value="1"/>
</dbReference>
<evidence type="ECO:0000259" key="3">
    <source>
        <dbReference type="Pfam" id="PF01408"/>
    </source>
</evidence>
<dbReference type="SUPFAM" id="SSF51735">
    <property type="entry name" value="NAD(P)-binding Rossmann-fold domains"/>
    <property type="match status" value="1"/>
</dbReference>
<dbReference type="Proteomes" id="UP000004315">
    <property type="component" value="Unassembled WGS sequence"/>
</dbReference>
<dbReference type="AlphaFoldDB" id="B7C840"/>
<dbReference type="EMBL" id="ABYT01000026">
    <property type="protein sequence ID" value="EEC91067.1"/>
    <property type="molecule type" value="Genomic_DNA"/>
</dbReference>
<dbReference type="Gene3D" id="3.30.360.10">
    <property type="entry name" value="Dihydrodipicolinate Reductase, domain 2"/>
    <property type="match status" value="1"/>
</dbReference>